<feature type="compositionally biased region" description="Polar residues" evidence="1">
    <location>
        <begin position="553"/>
        <end position="577"/>
    </location>
</feature>
<protein>
    <submittedName>
        <fullName evidence="2">Coiled-coil domain-containing protein 6</fullName>
    </submittedName>
</protein>
<name>A0A0B2UNK2_TOXCA</name>
<evidence type="ECO:0000313" key="2">
    <source>
        <dbReference type="EMBL" id="KHN70839.1"/>
    </source>
</evidence>
<proteinExistence type="predicted"/>
<accession>A0A0B2UNK2</accession>
<keyword evidence="3" id="KW-1185">Reference proteome</keyword>
<feature type="compositionally biased region" description="Low complexity" evidence="1">
    <location>
        <begin position="9"/>
        <end position="25"/>
    </location>
</feature>
<dbReference type="OrthoDB" id="78858at2759"/>
<feature type="region of interest" description="Disordered" evidence="1">
    <location>
        <begin position="646"/>
        <end position="686"/>
    </location>
</feature>
<feature type="compositionally biased region" description="Polar residues" evidence="1">
    <location>
        <begin position="284"/>
        <end position="298"/>
    </location>
</feature>
<evidence type="ECO:0000256" key="1">
    <source>
        <dbReference type="SAM" id="MobiDB-lite"/>
    </source>
</evidence>
<dbReference type="EMBL" id="JPKZ01022848">
    <property type="protein sequence ID" value="KHN70839.1"/>
    <property type="molecule type" value="Genomic_DNA"/>
</dbReference>
<dbReference type="PANTHER" id="PTHR15276">
    <property type="entry name" value="H4 D10S170 PROTEIN-RELATED"/>
    <property type="match status" value="1"/>
</dbReference>
<feature type="compositionally biased region" description="Basic and acidic residues" evidence="1">
    <location>
        <begin position="578"/>
        <end position="599"/>
    </location>
</feature>
<dbReference type="PANTHER" id="PTHR15276:SF0">
    <property type="entry name" value="COILED-COIL DOMAIN-CONTAINING PROTEIN 6"/>
    <property type="match status" value="1"/>
</dbReference>
<evidence type="ECO:0000313" key="3">
    <source>
        <dbReference type="Proteomes" id="UP000031036"/>
    </source>
</evidence>
<reference evidence="2 3" key="1">
    <citation type="submission" date="2014-11" db="EMBL/GenBank/DDBJ databases">
        <title>Genetic blueprint of the zoonotic pathogen Toxocara canis.</title>
        <authorList>
            <person name="Zhu X.-Q."/>
            <person name="Korhonen P.K."/>
            <person name="Cai H."/>
            <person name="Young N.D."/>
            <person name="Nejsum P."/>
            <person name="von Samson-Himmelstjerna G."/>
            <person name="Boag P.R."/>
            <person name="Tan P."/>
            <person name="Li Q."/>
            <person name="Min J."/>
            <person name="Yang Y."/>
            <person name="Wang X."/>
            <person name="Fang X."/>
            <person name="Hall R.S."/>
            <person name="Hofmann A."/>
            <person name="Sternberg P.W."/>
            <person name="Jex A.R."/>
            <person name="Gasser R.B."/>
        </authorList>
    </citation>
    <scope>NUCLEOTIDE SEQUENCE [LARGE SCALE GENOMIC DNA]</scope>
    <source>
        <strain evidence="2">PN_DK_2014</strain>
    </source>
</reference>
<feature type="region of interest" description="Disordered" evidence="1">
    <location>
        <begin position="276"/>
        <end position="316"/>
    </location>
</feature>
<dbReference type="Pfam" id="PF09755">
    <property type="entry name" value="DUF2046"/>
    <property type="match status" value="1"/>
</dbReference>
<feature type="region of interest" description="Disordered" evidence="1">
    <location>
        <begin position="1"/>
        <end position="79"/>
    </location>
</feature>
<dbReference type="Proteomes" id="UP000031036">
    <property type="component" value="Unassembled WGS sequence"/>
</dbReference>
<feature type="compositionally biased region" description="Polar residues" evidence="1">
    <location>
        <begin position="58"/>
        <end position="79"/>
    </location>
</feature>
<dbReference type="STRING" id="6265.A0A0B2UNK2"/>
<dbReference type="AlphaFoldDB" id="A0A0B2UNK2"/>
<comment type="caution">
    <text evidence="2">The sequence shown here is derived from an EMBL/GenBank/DDBJ whole genome shotgun (WGS) entry which is preliminary data.</text>
</comment>
<dbReference type="InterPro" id="IPR019152">
    <property type="entry name" value="DUF2046"/>
</dbReference>
<sequence>MQQVLTRMSGGTSPSVDSSSNPSSSCHGDQRHAAGEGQRSKHTRRPRASRDEVERPGSLTSPSAFLPSQGSPQMSESMSDVISDAKLISLNEGRTPRTSVDYDQLLSKAVALLKEKNERDEEIVTLRARNESLLQLNRTIREKSVRLHAKAEQEEEFISNMLLKRIQKLKNDKEAIALKYEQEEEFLTNDLTRKLSQLQNERDELAGRAKAEQSCVVDTLLVKIRKLEAEINANHVALEQLRREKVDLENALEHEQEQLFNTLGKRMDQLEAEKRRMQARLDQASVSEDQSPASSNSEVFACSHEDSGERRSSRAEIEARKLREECSRLRTVIASQKSTISNLQQQMNAQETKCTSCACLFCDIKVALHCYRDSGERRSSRAEIEARKLREECSRLRTVIASQKSTISNLQQQMNAQETKCTSCACLFCDIKVALHCYRDSGERRSSRAEIEARKLREECSRLRTVIASQKSTISNLQQQMNAQETKYVAGLLAMREKSAETRADIRRARVSLEADLSRCLDICRAFAASQAVREGEEDKRMDVLLSHLSIPKSTTPVPIQNTANPSITTLSSTETDASWHDERPLSARSESQGDRMEEGSEAADTDGDTQMDSNFFSCENVPPQSDELGRFSDDQAKLINSYASSISAASNEDSNESTESVNAAVGQFARPALPPNRSPVAKKEY</sequence>
<feature type="compositionally biased region" description="Acidic residues" evidence="1">
    <location>
        <begin position="600"/>
        <end position="610"/>
    </location>
</feature>
<feature type="compositionally biased region" description="Basic and acidic residues" evidence="1">
    <location>
        <begin position="303"/>
        <end position="316"/>
    </location>
</feature>
<feature type="region of interest" description="Disordered" evidence="1">
    <location>
        <begin position="553"/>
        <end position="634"/>
    </location>
</feature>
<organism evidence="2 3">
    <name type="scientific">Toxocara canis</name>
    <name type="common">Canine roundworm</name>
    <dbReference type="NCBI Taxonomy" id="6265"/>
    <lineage>
        <taxon>Eukaryota</taxon>
        <taxon>Metazoa</taxon>
        <taxon>Ecdysozoa</taxon>
        <taxon>Nematoda</taxon>
        <taxon>Chromadorea</taxon>
        <taxon>Rhabditida</taxon>
        <taxon>Spirurina</taxon>
        <taxon>Ascaridomorpha</taxon>
        <taxon>Ascaridoidea</taxon>
        <taxon>Toxocaridae</taxon>
        <taxon>Toxocara</taxon>
    </lineage>
</organism>
<gene>
    <name evidence="2" type="primary">CCDC6</name>
    <name evidence="2" type="ORF">Tcan_17359</name>
</gene>